<protein>
    <submittedName>
        <fullName evidence="1">Uncharacterized protein</fullName>
    </submittedName>
</protein>
<evidence type="ECO:0000313" key="2">
    <source>
        <dbReference type="Proteomes" id="UP000029781"/>
    </source>
</evidence>
<organism evidence="1 2">
    <name type="scientific">Cafeteria roenbergensis virus (strain BV-PW1)</name>
    <name type="common">CroV</name>
    <dbReference type="NCBI Taxonomy" id="693272"/>
    <lineage>
        <taxon>Viruses</taxon>
        <taxon>Varidnaviria</taxon>
        <taxon>Bamfordvirae</taxon>
        <taxon>Nucleocytoviricota</taxon>
        <taxon>Megaviricetes</taxon>
        <taxon>Imitervirales</taxon>
        <taxon>Mimiviridae</taxon>
        <taxon>Aliimimivirinae</taxon>
        <taxon>Rheavirus</taxon>
        <taxon>Rheavirus sinusmexicani</taxon>
    </lineage>
</organism>
<gene>
    <name evidence="1" type="ORF">crov395</name>
</gene>
<dbReference type="EMBL" id="GU244497">
    <property type="protein sequence ID" value="ADO67429.1"/>
    <property type="molecule type" value="Genomic_DNA"/>
</dbReference>
<reference evidence="1 2" key="1">
    <citation type="journal article" date="2010" name="Proc. Natl. Acad. Sci. U.S.A.">
        <title>Giant virus with a remarkable complement of genes infects marine zooplankton.</title>
        <authorList>
            <person name="Fischer M.G."/>
            <person name="Allen M.J."/>
            <person name="Wilson W.H."/>
            <person name="Suttle C.A."/>
        </authorList>
    </citation>
    <scope>NUCLEOTIDE SEQUENCE [LARGE SCALE GENOMIC DNA]</scope>
    <source>
        <strain evidence="1 2">BV-PW1</strain>
    </source>
</reference>
<dbReference type="Proteomes" id="UP000029781">
    <property type="component" value="Segment"/>
</dbReference>
<sequence length="152" mass="17710">MSFDMRFIDESHNGGTTELAKKTLESYGKSSFTIQITATYSKPINDYNIPKDCWILWDLEDIKLCKNIKNKSSIIRLIEKHGDCIQDIISKYSLDNIIYEYSKYPELWLLTDEINQDVVKEIINDTQDNNYGWSSDGCFLLKQAMTKDKDTK</sequence>
<name>E3T5G6_CROVB</name>
<accession>E3T5G6</accession>
<keyword evidence="2" id="KW-1185">Reference proteome</keyword>
<dbReference type="KEGG" id="vg:9887798"/>
<evidence type="ECO:0000313" key="1">
    <source>
        <dbReference type="EMBL" id="ADO67429.1"/>
    </source>
</evidence>
<dbReference type="RefSeq" id="YP_003970028.1">
    <property type="nucleotide sequence ID" value="NC_014637.1"/>
</dbReference>
<proteinExistence type="predicted"/>
<dbReference type="GeneID" id="9887798"/>
<organismHost>
    <name type="scientific">Cafeteria roenbergensis</name>
    <name type="common">Marine flagellate</name>
    <dbReference type="NCBI Taxonomy" id="33653"/>
</organismHost>